<keyword evidence="3" id="KW-0575">Peroxidase</keyword>
<dbReference type="SUPFAM" id="SSF52833">
    <property type="entry name" value="Thioredoxin-like"/>
    <property type="match status" value="1"/>
</dbReference>
<gene>
    <name evidence="13" type="ORF">HHU12_16860</name>
</gene>
<dbReference type="PROSITE" id="PS51352">
    <property type="entry name" value="THIOREDOXIN_2"/>
    <property type="match status" value="1"/>
</dbReference>
<comment type="function">
    <text evidence="1">Thiol-specific peroxidase that catalyzes the reduction of hydrogen peroxide and organic hydroperoxides to water and alcohols, respectively. Plays a role in cell protection against oxidative stress by detoxifying peroxides and as sensor of hydrogen peroxide-mediated signaling events.</text>
</comment>
<dbReference type="RefSeq" id="WP_169657917.1">
    <property type="nucleotide sequence ID" value="NZ_JABANE010000045.1"/>
</dbReference>
<organism evidence="13 14">
    <name type="scientific">Flammeovirga aprica JL-4</name>
    <dbReference type="NCBI Taxonomy" id="694437"/>
    <lineage>
        <taxon>Bacteria</taxon>
        <taxon>Pseudomonadati</taxon>
        <taxon>Bacteroidota</taxon>
        <taxon>Cytophagia</taxon>
        <taxon>Cytophagales</taxon>
        <taxon>Flammeovirgaceae</taxon>
        <taxon>Flammeovirga</taxon>
    </lineage>
</organism>
<keyword evidence="14" id="KW-1185">Reference proteome</keyword>
<accession>A0A7X9RVU9</accession>
<dbReference type="Pfam" id="PF00578">
    <property type="entry name" value="AhpC-TSA"/>
    <property type="match status" value="1"/>
</dbReference>
<keyword evidence="4" id="KW-0049">Antioxidant</keyword>
<dbReference type="InterPro" id="IPR013766">
    <property type="entry name" value="Thioredoxin_domain"/>
</dbReference>
<keyword evidence="7" id="KW-0676">Redox-active center</keyword>
<dbReference type="CDD" id="cd02970">
    <property type="entry name" value="PRX_like2"/>
    <property type="match status" value="1"/>
</dbReference>
<dbReference type="GO" id="GO:0005737">
    <property type="term" value="C:cytoplasm"/>
    <property type="evidence" value="ECO:0007669"/>
    <property type="project" value="TreeGrafter"/>
</dbReference>
<reference evidence="13 14" key="1">
    <citation type="submission" date="2020-04" db="EMBL/GenBank/DDBJ databases">
        <title>Flammeovirga sp. SR4, a novel species isolated from seawater.</title>
        <authorList>
            <person name="Wang X."/>
        </authorList>
    </citation>
    <scope>NUCLEOTIDE SEQUENCE [LARGE SCALE GENOMIC DNA]</scope>
    <source>
        <strain evidence="13 14">ATCC 23126</strain>
    </source>
</reference>
<evidence type="ECO:0000256" key="8">
    <source>
        <dbReference type="ARBA" id="ARBA00032824"/>
    </source>
</evidence>
<proteinExistence type="inferred from homology"/>
<evidence type="ECO:0000256" key="6">
    <source>
        <dbReference type="ARBA" id="ARBA00023157"/>
    </source>
</evidence>
<name>A0A7X9RVU9_9BACT</name>
<evidence type="ECO:0000313" key="14">
    <source>
        <dbReference type="Proteomes" id="UP000576082"/>
    </source>
</evidence>
<evidence type="ECO:0000256" key="9">
    <source>
        <dbReference type="ARBA" id="ARBA00038489"/>
    </source>
</evidence>
<keyword evidence="6" id="KW-1015">Disulfide bond</keyword>
<evidence type="ECO:0000256" key="10">
    <source>
        <dbReference type="ARBA" id="ARBA00042639"/>
    </source>
</evidence>
<evidence type="ECO:0000256" key="3">
    <source>
        <dbReference type="ARBA" id="ARBA00022559"/>
    </source>
</evidence>
<dbReference type="GO" id="GO:0008379">
    <property type="term" value="F:thioredoxin peroxidase activity"/>
    <property type="evidence" value="ECO:0007669"/>
    <property type="project" value="TreeGrafter"/>
</dbReference>
<dbReference type="InterPro" id="IPR036249">
    <property type="entry name" value="Thioredoxin-like_sf"/>
</dbReference>
<evidence type="ECO:0000256" key="2">
    <source>
        <dbReference type="ARBA" id="ARBA00013017"/>
    </source>
</evidence>
<evidence type="ECO:0000313" key="13">
    <source>
        <dbReference type="EMBL" id="NME69652.1"/>
    </source>
</evidence>
<dbReference type="GO" id="GO:0034599">
    <property type="term" value="P:cellular response to oxidative stress"/>
    <property type="evidence" value="ECO:0007669"/>
    <property type="project" value="TreeGrafter"/>
</dbReference>
<dbReference type="AlphaFoldDB" id="A0A7X9RVU9"/>
<dbReference type="EMBL" id="JABANE010000045">
    <property type="protein sequence ID" value="NME69652.1"/>
    <property type="molecule type" value="Genomic_DNA"/>
</dbReference>
<evidence type="ECO:0000259" key="12">
    <source>
        <dbReference type="PROSITE" id="PS51352"/>
    </source>
</evidence>
<dbReference type="Gene3D" id="3.40.30.10">
    <property type="entry name" value="Glutaredoxin"/>
    <property type="match status" value="1"/>
</dbReference>
<dbReference type="EC" id="1.11.1.24" evidence="2"/>
<dbReference type="InterPro" id="IPR050924">
    <property type="entry name" value="Peroxiredoxin_BCP/PrxQ"/>
</dbReference>
<dbReference type="PANTHER" id="PTHR42801:SF7">
    <property type="entry name" value="SLL1159 PROTEIN"/>
    <property type="match status" value="1"/>
</dbReference>
<dbReference type="InterPro" id="IPR000866">
    <property type="entry name" value="AhpC/TSA"/>
</dbReference>
<dbReference type="Proteomes" id="UP000576082">
    <property type="component" value="Unassembled WGS sequence"/>
</dbReference>
<evidence type="ECO:0000256" key="7">
    <source>
        <dbReference type="ARBA" id="ARBA00023284"/>
    </source>
</evidence>
<comment type="catalytic activity">
    <reaction evidence="11">
        <text>a hydroperoxide + [thioredoxin]-dithiol = an alcohol + [thioredoxin]-disulfide + H2O</text>
        <dbReference type="Rhea" id="RHEA:62620"/>
        <dbReference type="Rhea" id="RHEA-COMP:10698"/>
        <dbReference type="Rhea" id="RHEA-COMP:10700"/>
        <dbReference type="ChEBI" id="CHEBI:15377"/>
        <dbReference type="ChEBI" id="CHEBI:29950"/>
        <dbReference type="ChEBI" id="CHEBI:30879"/>
        <dbReference type="ChEBI" id="CHEBI:35924"/>
        <dbReference type="ChEBI" id="CHEBI:50058"/>
        <dbReference type="EC" id="1.11.1.24"/>
    </reaction>
</comment>
<dbReference type="GO" id="GO:0045454">
    <property type="term" value="P:cell redox homeostasis"/>
    <property type="evidence" value="ECO:0007669"/>
    <property type="project" value="TreeGrafter"/>
</dbReference>
<sequence length="215" mass="24454">MELQESLSRLKEKIEGGMPAEFVEIMHQATRDLEASGIGDGILKAGDKAPTFSLPNHNGEIVSSEELLKEGPLVITFYRGVWCPYCNTDLAFLKRYKTQLDEMGVKMVSISPQTIENNLKIVEQQRLNFDLLRDEENNIADQFGLKWEMEDPLKSLYNDKFNIKLNDYNGDDTWTLPVPARFIIGTDGVIKYAEYSVDYTKRPNPDVLVSELQAV</sequence>
<evidence type="ECO:0000256" key="5">
    <source>
        <dbReference type="ARBA" id="ARBA00023002"/>
    </source>
</evidence>
<protein>
    <recommendedName>
        <fullName evidence="2">thioredoxin-dependent peroxiredoxin</fullName>
        <ecNumber evidence="2">1.11.1.24</ecNumber>
    </recommendedName>
    <alternativeName>
        <fullName evidence="8">Thioredoxin peroxidase</fullName>
    </alternativeName>
    <alternativeName>
        <fullName evidence="10">Thioredoxin-dependent peroxiredoxin Bcp</fullName>
    </alternativeName>
</protein>
<evidence type="ECO:0000256" key="1">
    <source>
        <dbReference type="ARBA" id="ARBA00003330"/>
    </source>
</evidence>
<feature type="domain" description="Thioredoxin" evidence="12">
    <location>
        <begin position="43"/>
        <end position="215"/>
    </location>
</feature>
<keyword evidence="5" id="KW-0560">Oxidoreductase</keyword>
<comment type="similarity">
    <text evidence="9">Belongs to the peroxiredoxin family. BCP/PrxQ subfamily.</text>
</comment>
<evidence type="ECO:0000256" key="4">
    <source>
        <dbReference type="ARBA" id="ARBA00022862"/>
    </source>
</evidence>
<comment type="caution">
    <text evidence="13">The sequence shown here is derived from an EMBL/GenBank/DDBJ whole genome shotgun (WGS) entry which is preliminary data.</text>
</comment>
<evidence type="ECO:0000256" key="11">
    <source>
        <dbReference type="ARBA" id="ARBA00049091"/>
    </source>
</evidence>
<dbReference type="PANTHER" id="PTHR42801">
    <property type="entry name" value="THIOREDOXIN-DEPENDENT PEROXIDE REDUCTASE"/>
    <property type="match status" value="1"/>
</dbReference>